<keyword evidence="2" id="KW-1185">Reference proteome</keyword>
<dbReference type="RefSeq" id="WP_137011877.1">
    <property type="nucleotide sequence ID" value="NZ_SZPX01000001.1"/>
</dbReference>
<dbReference type="Proteomes" id="UP000309561">
    <property type="component" value="Unassembled WGS sequence"/>
</dbReference>
<reference evidence="1 2" key="1">
    <citation type="submission" date="2019-04" db="EMBL/GenBank/DDBJ databases">
        <title>Sulfurimonas crateris sp. nov. a facultative anaerobic sulfur-oxidizing chemolithautotrophic bacterium isolated from a terrestrial mud vulcano.</title>
        <authorList>
            <person name="Ratnikova N.M."/>
            <person name="Slobodkin A.I."/>
            <person name="Merkel A.Y."/>
            <person name="Novikov A."/>
            <person name="Bonch-Osmolovskaya E.A."/>
            <person name="Slobodkina G.B."/>
        </authorList>
    </citation>
    <scope>NUCLEOTIDE SEQUENCE [LARGE SCALE GENOMIC DNA]</scope>
    <source>
        <strain evidence="1 2">SN118</strain>
    </source>
</reference>
<organism evidence="1 2">
    <name type="scientific">Sulfurimonas crateris</name>
    <dbReference type="NCBI Taxonomy" id="2574727"/>
    <lineage>
        <taxon>Bacteria</taxon>
        <taxon>Pseudomonadati</taxon>
        <taxon>Campylobacterota</taxon>
        <taxon>Epsilonproteobacteria</taxon>
        <taxon>Campylobacterales</taxon>
        <taxon>Sulfurimonadaceae</taxon>
        <taxon>Sulfurimonas</taxon>
    </lineage>
</organism>
<gene>
    <name evidence="1" type="ORF">FCU45_02340</name>
</gene>
<proteinExistence type="predicted"/>
<evidence type="ECO:0000313" key="1">
    <source>
        <dbReference type="EMBL" id="TKI71239.1"/>
    </source>
</evidence>
<comment type="caution">
    <text evidence="1">The sequence shown here is derived from an EMBL/GenBank/DDBJ whole genome shotgun (WGS) entry which is preliminary data.</text>
</comment>
<dbReference type="EMBL" id="SZPX01000001">
    <property type="protein sequence ID" value="TKI71239.1"/>
    <property type="molecule type" value="Genomic_DNA"/>
</dbReference>
<name>A0A4U2ZA94_9BACT</name>
<evidence type="ECO:0008006" key="3">
    <source>
        <dbReference type="Google" id="ProtNLM"/>
    </source>
</evidence>
<sequence length="209" mass="24334">MPLQNRVNPKGEIKAVKSRGAFLGNRGIIHNEEKEIISPFKIKGWVTCQLEFKGRKRELMAKGKYTELFFLDEATAFSAGHRPCAECRRTRYNEFKTKWLEANQSLLLDNSTSIANIDKIIHQDRINKKQKVTYQDKMNLLPKGTMIQINNIEYLIWNNKIFKWTFQGYEPTNIHITDTHVTILTPKSYVEMFKKGFIPAVHISLQTES</sequence>
<dbReference type="AlphaFoldDB" id="A0A4U2ZA94"/>
<dbReference type="OrthoDB" id="894286at2"/>
<accession>A0A4U2ZA94</accession>
<protein>
    <recommendedName>
        <fullName evidence="3">Metal-binding protein</fullName>
    </recommendedName>
</protein>
<evidence type="ECO:0000313" key="2">
    <source>
        <dbReference type="Proteomes" id="UP000309561"/>
    </source>
</evidence>